<dbReference type="InterPro" id="IPR050267">
    <property type="entry name" value="Anti-sigma-factor_SerPK"/>
</dbReference>
<dbReference type="InterPro" id="IPR003594">
    <property type="entry name" value="HATPase_dom"/>
</dbReference>
<dbReference type="RefSeq" id="WP_311727703.1">
    <property type="nucleotide sequence ID" value="NZ_JAVRFD010000018.1"/>
</dbReference>
<keyword evidence="1" id="KW-0723">Serine/threonine-protein kinase</keyword>
<organism evidence="3 4">
    <name type="scientific">Streptomyces lonegramiae</name>
    <dbReference type="NCBI Taxonomy" id="3075524"/>
    <lineage>
        <taxon>Bacteria</taxon>
        <taxon>Bacillati</taxon>
        <taxon>Actinomycetota</taxon>
        <taxon>Actinomycetes</taxon>
        <taxon>Kitasatosporales</taxon>
        <taxon>Streptomycetaceae</taxon>
        <taxon>Streptomyces</taxon>
    </lineage>
</organism>
<evidence type="ECO:0000256" key="1">
    <source>
        <dbReference type="ARBA" id="ARBA00022527"/>
    </source>
</evidence>
<dbReference type="GO" id="GO:0005524">
    <property type="term" value="F:ATP binding"/>
    <property type="evidence" value="ECO:0007669"/>
    <property type="project" value="UniProtKB-KW"/>
</dbReference>
<evidence type="ECO:0000313" key="3">
    <source>
        <dbReference type="EMBL" id="MDT0547183.1"/>
    </source>
</evidence>
<proteinExistence type="predicted"/>
<comment type="caution">
    <text evidence="3">The sequence shown here is derived from an EMBL/GenBank/DDBJ whole genome shotgun (WGS) entry which is preliminary data.</text>
</comment>
<dbReference type="CDD" id="cd16936">
    <property type="entry name" value="HATPase_RsbW-like"/>
    <property type="match status" value="1"/>
</dbReference>
<dbReference type="Pfam" id="PF13581">
    <property type="entry name" value="HATPase_c_2"/>
    <property type="match status" value="1"/>
</dbReference>
<dbReference type="PANTHER" id="PTHR35526:SF3">
    <property type="entry name" value="ANTI-SIGMA-F FACTOR RSBW"/>
    <property type="match status" value="1"/>
</dbReference>
<evidence type="ECO:0000313" key="4">
    <source>
        <dbReference type="Proteomes" id="UP001180754"/>
    </source>
</evidence>
<accession>A0ABU2XQS8</accession>
<sequence length="226" mass="24459">MTLFFHVMGSVWWPETSPATRTGNFPDLLASVHTAVSWLPCVTVGVAVNATPVAATPLRGDHMGVPSCPTWSGCPPMRVGWEGPLLGRDRVVAHARHRVESWVREQWCMPEAAFQAETVVGELCANALRHGGGLASLDLNLCPETAYCPPSLRVLVGDYLPHAHPQIASDPNAELGEHGRGLLMVTALTAGWGWHRIGADLKQVWCKIILPLDTLSPILNERPSAC</sequence>
<dbReference type="PANTHER" id="PTHR35526">
    <property type="entry name" value="ANTI-SIGMA-F FACTOR RSBW-RELATED"/>
    <property type="match status" value="1"/>
</dbReference>
<name>A0ABU2XQS8_9ACTN</name>
<dbReference type="Gene3D" id="3.30.565.10">
    <property type="entry name" value="Histidine kinase-like ATPase, C-terminal domain"/>
    <property type="match status" value="1"/>
</dbReference>
<feature type="domain" description="Histidine kinase/HSP90-like ATPase" evidence="2">
    <location>
        <begin position="92"/>
        <end position="190"/>
    </location>
</feature>
<keyword evidence="4" id="KW-1185">Reference proteome</keyword>
<keyword evidence="3" id="KW-0547">Nucleotide-binding</keyword>
<keyword evidence="1" id="KW-0418">Kinase</keyword>
<reference evidence="3" key="1">
    <citation type="submission" date="2024-05" db="EMBL/GenBank/DDBJ databases">
        <title>30 novel species of actinomycetes from the DSMZ collection.</title>
        <authorList>
            <person name="Nouioui I."/>
        </authorList>
    </citation>
    <scope>NUCLEOTIDE SEQUENCE</scope>
    <source>
        <strain evidence="3">DSM 41529</strain>
    </source>
</reference>
<dbReference type="InterPro" id="IPR036890">
    <property type="entry name" value="HATPase_C_sf"/>
</dbReference>
<dbReference type="EMBL" id="JAVRFD010000018">
    <property type="protein sequence ID" value="MDT0547183.1"/>
    <property type="molecule type" value="Genomic_DNA"/>
</dbReference>
<keyword evidence="3" id="KW-0067">ATP-binding</keyword>
<keyword evidence="1" id="KW-0808">Transferase</keyword>
<dbReference type="Proteomes" id="UP001180754">
    <property type="component" value="Unassembled WGS sequence"/>
</dbReference>
<gene>
    <name evidence="3" type="ORF">RND15_31435</name>
</gene>
<evidence type="ECO:0000259" key="2">
    <source>
        <dbReference type="Pfam" id="PF13581"/>
    </source>
</evidence>
<protein>
    <submittedName>
        <fullName evidence="3">ATP-binding protein</fullName>
    </submittedName>
</protein>